<sequence length="70" mass="7462">MLRRPGVDRLLDEAASAGVAHIGGLDPCLIDRDPVGQLDLLFGIAQRHGCGLDIYLHDSGTRRLRAANAA</sequence>
<proteinExistence type="predicted"/>
<evidence type="ECO:0000313" key="2">
    <source>
        <dbReference type="Proteomes" id="UP000568050"/>
    </source>
</evidence>
<dbReference type="Gene3D" id="3.20.20.140">
    <property type="entry name" value="Metal-dependent hydrolases"/>
    <property type="match status" value="1"/>
</dbReference>
<name>A0A839QR89_9MICO</name>
<keyword evidence="2" id="KW-1185">Reference proteome</keyword>
<evidence type="ECO:0008006" key="3">
    <source>
        <dbReference type="Google" id="ProtNLM"/>
    </source>
</evidence>
<organism evidence="1 2">
    <name type="scientific">Helcobacillus massiliensis</name>
    <dbReference type="NCBI Taxonomy" id="521392"/>
    <lineage>
        <taxon>Bacteria</taxon>
        <taxon>Bacillati</taxon>
        <taxon>Actinomycetota</taxon>
        <taxon>Actinomycetes</taxon>
        <taxon>Micrococcales</taxon>
        <taxon>Dermabacteraceae</taxon>
        <taxon>Helcobacillus</taxon>
    </lineage>
</organism>
<dbReference type="SUPFAM" id="SSF51556">
    <property type="entry name" value="Metallo-dependent hydrolases"/>
    <property type="match status" value="1"/>
</dbReference>
<reference evidence="1 2" key="1">
    <citation type="submission" date="2020-08" db="EMBL/GenBank/DDBJ databases">
        <title>Sequencing the genomes of 1000 actinobacteria strains.</title>
        <authorList>
            <person name="Klenk H.-P."/>
        </authorList>
    </citation>
    <scope>NUCLEOTIDE SEQUENCE [LARGE SCALE GENOMIC DNA]</scope>
    <source>
        <strain evidence="1 2">DSM 23040</strain>
    </source>
</reference>
<evidence type="ECO:0000313" key="1">
    <source>
        <dbReference type="EMBL" id="MBB3022824.1"/>
    </source>
</evidence>
<dbReference type="InterPro" id="IPR032466">
    <property type="entry name" value="Metal_Hydrolase"/>
</dbReference>
<dbReference type="AlphaFoldDB" id="A0A839QR89"/>
<dbReference type="Proteomes" id="UP000568050">
    <property type="component" value="Unassembled WGS sequence"/>
</dbReference>
<protein>
    <recommendedName>
        <fullName evidence="3">Amidohydrolase family protein</fullName>
    </recommendedName>
</protein>
<accession>A0A839QR89</accession>
<comment type="caution">
    <text evidence="1">The sequence shown here is derived from an EMBL/GenBank/DDBJ whole genome shotgun (WGS) entry which is preliminary data.</text>
</comment>
<dbReference type="EMBL" id="JACHWP010000001">
    <property type="protein sequence ID" value="MBB3022824.1"/>
    <property type="molecule type" value="Genomic_DNA"/>
</dbReference>
<gene>
    <name evidence="1" type="ORF">FHX50_001072</name>
</gene>